<evidence type="ECO:0000256" key="1">
    <source>
        <dbReference type="SAM" id="MobiDB-lite"/>
    </source>
</evidence>
<evidence type="ECO:0000313" key="2">
    <source>
        <dbReference type="EMBL" id="GIL88213.1"/>
    </source>
</evidence>
<dbReference type="GO" id="GO:0009507">
    <property type="term" value="C:chloroplast"/>
    <property type="evidence" value="ECO:0007669"/>
    <property type="project" value="GOC"/>
</dbReference>
<feature type="region of interest" description="Disordered" evidence="1">
    <location>
        <begin position="764"/>
        <end position="798"/>
    </location>
</feature>
<sequence>MHSGNRMLVKEWRCGPLRDGRRHYGRIPTGGRVNERRCRNIKNELHSQRCEVALCAAASPGFLTPPLLTAAISKSKDIDDLLSICDRNWNALNHIHVSAALSAAVKLPGTQRAAASPLLDSLERRFLYTLSESTIREVANVVWSLAKLGRPVPHALLSAILLAQQRHDLLSTASPQALANILWALAKWQTRGPGQLLLLLLEHCCTLLPVFRPQDTANVLWALGRLNQSTGPLPSLPAALLPDLLSTATKQAAGMTSQGLATSVWACHRLRQSHAAFLHASATAFRAQLPTASPTDVALLTASLAGLRFRCPILLRAIAELCCRQACESNGGPMDTDLIGAAADAASWSPFCRQRVLWAFATLKFRHPAAVRALLLGAPSKEDTDAGGDASAVWDWSWEPGRLGGGDGEYDDIEGGSCNISGSDIGYCRASVGDPNGRKVALGASTLIWCLARLGCGRSAGYEQSVVIAAAERLWAARDTAALSHAAIAAWGLEQLGLPQDRMLDLARMRLLQALEHINTPSMNSLAKAPRNGIVDSGNPGEHTQDDVDRNGGCSATATTGDGLHLTAGDLDAAVMVLWCMARQGSRPVTGGIHPVRTSGDGARHTTAQDAGGMMTAMAASSHLLDTFSRVAPRLLHRLSIRQIPLVCSAYVQMGRNDAEVLGAVAELLMGRLPASGSRCRDAPRGPQPESRIGDKAQPWSGGDSDSVLEEEEEEGEEGEEETGEGNTSPQRGDGEELSEDEVEQDDWEYDEYDMFWHLGTAANDIDVGSSSPRDESRSKNSSRSSSGSANKRRGGPVLLSRFPRNGLAMVLWALASAGYASPQLMQRAAAEVMLLFPRLPVAAAPACVENNPAPASQATNAGLPPQPVGAAVSRWAALILWAFAASDCYNAGLYDNLLSYVIRKVPRLGPGRVAVVLWACAVAGHYRRDVLEALCRALREDLRALPPASFTQANWAIAHLSAGLCLSWRGPAASHLTSLAPHLTRHQAAVILWTLAVQQLVLASQDRKKFTAAIDLLLAKLTAPQPSETLLSDSELAGEWTAADDTSLTHGRGGAAVALECQGHSSHRDRDSNRDPRQSMEPSSLEPGVALITAEALALLLASPHAAVRARVNAHLTASTTEPSPLPLQRQSPPILPVSLRTAIDGTERPATSTAPPSVSKGGGEGTAGWDTRSDHDLSTAQTDPTGLAMTHGSIMAQLAATWQHALRRRHPHQAAVAEAARQLGYSPRLLRTHGSFPLALPSALELPDAVPAPTVLLLADRSDFATNIVGQPLGLLFTTVQLLRERGWLVAVVVAPQFAALRPASRQVRHLRHLLQAAGVRLQGMAEPSSSSDGGADNNCRDANSTQR</sequence>
<feature type="compositionally biased region" description="Acidic residues" evidence="1">
    <location>
        <begin position="707"/>
        <end position="724"/>
    </location>
</feature>
<comment type="caution">
    <text evidence="2">The sequence shown here is derived from an EMBL/GenBank/DDBJ whole genome shotgun (WGS) entry which is preliminary data.</text>
</comment>
<name>A0A8J4GNA5_9CHLO</name>
<keyword evidence="3" id="KW-1185">Reference proteome</keyword>
<feature type="region of interest" description="Disordered" evidence="1">
    <location>
        <begin position="1147"/>
        <end position="1188"/>
    </location>
</feature>
<dbReference type="Proteomes" id="UP000747110">
    <property type="component" value="Unassembled WGS sequence"/>
</dbReference>
<dbReference type="GO" id="GO:0003723">
    <property type="term" value="F:RNA binding"/>
    <property type="evidence" value="ECO:0007669"/>
    <property type="project" value="TreeGrafter"/>
</dbReference>
<dbReference type="InterPro" id="IPR050870">
    <property type="entry name" value="FAST_kinase"/>
</dbReference>
<organism evidence="2 3">
    <name type="scientific">Volvox reticuliferus</name>
    <dbReference type="NCBI Taxonomy" id="1737510"/>
    <lineage>
        <taxon>Eukaryota</taxon>
        <taxon>Viridiplantae</taxon>
        <taxon>Chlorophyta</taxon>
        <taxon>core chlorophytes</taxon>
        <taxon>Chlorophyceae</taxon>
        <taxon>CS clade</taxon>
        <taxon>Chlamydomonadales</taxon>
        <taxon>Volvocaceae</taxon>
        <taxon>Volvox</taxon>
    </lineage>
</organism>
<feature type="region of interest" description="Disordered" evidence="1">
    <location>
        <begin position="675"/>
        <end position="744"/>
    </location>
</feature>
<dbReference type="GO" id="GO:0035770">
    <property type="term" value="C:ribonucleoprotein granule"/>
    <property type="evidence" value="ECO:0007669"/>
    <property type="project" value="TreeGrafter"/>
</dbReference>
<reference evidence="2" key="1">
    <citation type="journal article" date="2021" name="Proc. Natl. Acad. Sci. U.S.A.">
        <title>Three genomes in the algal genus Volvox reveal the fate of a haploid sex-determining region after a transition to homothallism.</title>
        <authorList>
            <person name="Yamamoto K."/>
            <person name="Hamaji T."/>
            <person name="Kawai-Toyooka H."/>
            <person name="Matsuzaki R."/>
            <person name="Takahashi F."/>
            <person name="Nishimura Y."/>
            <person name="Kawachi M."/>
            <person name="Noguchi H."/>
            <person name="Minakuchi Y."/>
            <person name="Umen J.G."/>
            <person name="Toyoda A."/>
            <person name="Nozaki H."/>
        </authorList>
    </citation>
    <scope>NUCLEOTIDE SEQUENCE</scope>
    <source>
        <strain evidence="2">NIES-3786</strain>
    </source>
</reference>
<dbReference type="GO" id="GO:0005759">
    <property type="term" value="C:mitochondrial matrix"/>
    <property type="evidence" value="ECO:0007669"/>
    <property type="project" value="TreeGrafter"/>
</dbReference>
<protein>
    <submittedName>
        <fullName evidence="2">Uncharacterized protein</fullName>
    </submittedName>
</protein>
<dbReference type="GO" id="GO:0000963">
    <property type="term" value="P:mitochondrial RNA processing"/>
    <property type="evidence" value="ECO:0007669"/>
    <property type="project" value="TreeGrafter"/>
</dbReference>
<feature type="compositionally biased region" description="Low complexity" evidence="1">
    <location>
        <begin position="780"/>
        <end position="790"/>
    </location>
</feature>
<gene>
    <name evidence="2" type="ORF">Vretifemale_16272</name>
</gene>
<feature type="compositionally biased region" description="Basic and acidic residues" evidence="1">
    <location>
        <begin position="1067"/>
        <end position="1079"/>
    </location>
</feature>
<dbReference type="GO" id="GO:0044528">
    <property type="term" value="P:regulation of mitochondrial mRNA stability"/>
    <property type="evidence" value="ECO:0007669"/>
    <property type="project" value="TreeGrafter"/>
</dbReference>
<feature type="region of interest" description="Disordered" evidence="1">
    <location>
        <begin position="1062"/>
        <end position="1086"/>
    </location>
</feature>
<proteinExistence type="predicted"/>
<feature type="region of interest" description="Disordered" evidence="1">
    <location>
        <begin position="1327"/>
        <end position="1350"/>
    </location>
</feature>
<dbReference type="PANTHER" id="PTHR21228:SF40">
    <property type="entry name" value="LD45607P"/>
    <property type="match status" value="1"/>
</dbReference>
<dbReference type="GO" id="GO:1901259">
    <property type="term" value="P:chloroplast rRNA processing"/>
    <property type="evidence" value="ECO:0007669"/>
    <property type="project" value="TreeGrafter"/>
</dbReference>
<feature type="region of interest" description="Disordered" evidence="1">
    <location>
        <begin position="533"/>
        <end position="552"/>
    </location>
</feature>
<accession>A0A8J4GNA5</accession>
<dbReference type="PANTHER" id="PTHR21228">
    <property type="entry name" value="FAST LEU-RICH DOMAIN-CONTAINING"/>
    <property type="match status" value="1"/>
</dbReference>
<evidence type="ECO:0000313" key="3">
    <source>
        <dbReference type="Proteomes" id="UP000747110"/>
    </source>
</evidence>
<dbReference type="OrthoDB" id="539242at2759"/>
<dbReference type="EMBL" id="BNCP01000043">
    <property type="protein sequence ID" value="GIL88213.1"/>
    <property type="molecule type" value="Genomic_DNA"/>
</dbReference>